<dbReference type="PANTHER" id="PTHR40466:SF1">
    <property type="entry name" value="FUNGAL PROTEIN"/>
    <property type="match status" value="1"/>
</dbReference>
<proteinExistence type="predicted"/>
<name>A0A151GV59_DRECN</name>
<gene>
    <name evidence="2" type="ORF">DCS_02052</name>
</gene>
<evidence type="ECO:0000313" key="2">
    <source>
        <dbReference type="EMBL" id="KYK60912.1"/>
    </source>
</evidence>
<keyword evidence="3" id="KW-1185">Reference proteome</keyword>
<sequence>MGQTAGLRNSAAEIIRSDERQRTKLPHSTRITCTTYSHTLIMAALISRRLFSTSTRRFQSHVQDELRKETKQNPELWVRATSNARADRVAAEANIGPQILGGVMVAALGGAGFYFGRSPTGATSETRVTIAKDGMPWEGDSSLGKYKYHPGGDITKEPKEAPSALNVVVVPGVTLPKELHDKYNKWGKDGYP</sequence>
<evidence type="ECO:0000256" key="1">
    <source>
        <dbReference type="SAM" id="MobiDB-lite"/>
    </source>
</evidence>
<dbReference type="GeneID" id="63714695"/>
<dbReference type="RefSeq" id="XP_040660264.1">
    <property type="nucleotide sequence ID" value="XM_040799381.1"/>
</dbReference>
<feature type="region of interest" description="Disordered" evidence="1">
    <location>
        <begin position="1"/>
        <end position="26"/>
    </location>
</feature>
<comment type="caution">
    <text evidence="2">The sequence shown here is derived from an EMBL/GenBank/DDBJ whole genome shotgun (WGS) entry which is preliminary data.</text>
</comment>
<dbReference type="Proteomes" id="UP000076580">
    <property type="component" value="Chromosome 01"/>
</dbReference>
<reference evidence="2 3" key="1">
    <citation type="journal article" date="2016" name="Sci. Rep.">
        <title>Insights into Adaptations to a Near-Obligate Nematode Endoparasitic Lifestyle from the Finished Genome of Drechmeria coniospora.</title>
        <authorList>
            <person name="Zhang L."/>
            <person name="Zhou Z."/>
            <person name="Guo Q."/>
            <person name="Fokkens L."/>
            <person name="Miskei M."/>
            <person name="Pocsi I."/>
            <person name="Zhang W."/>
            <person name="Chen M."/>
            <person name="Wang L."/>
            <person name="Sun Y."/>
            <person name="Donzelli B.G."/>
            <person name="Gibson D.M."/>
            <person name="Nelson D.R."/>
            <person name="Luo J.G."/>
            <person name="Rep M."/>
            <person name="Liu H."/>
            <person name="Yang S."/>
            <person name="Wang J."/>
            <person name="Krasnoff S.B."/>
            <person name="Xu Y."/>
            <person name="Molnar I."/>
            <person name="Lin M."/>
        </authorList>
    </citation>
    <scope>NUCLEOTIDE SEQUENCE [LARGE SCALE GENOMIC DNA]</scope>
    <source>
        <strain evidence="2 3">ARSEF 6962</strain>
    </source>
</reference>
<dbReference type="EMBL" id="LAYC01000001">
    <property type="protein sequence ID" value="KYK60912.1"/>
    <property type="molecule type" value="Genomic_DNA"/>
</dbReference>
<dbReference type="InParanoid" id="A0A151GV59"/>
<evidence type="ECO:0000313" key="3">
    <source>
        <dbReference type="Proteomes" id="UP000076580"/>
    </source>
</evidence>
<dbReference type="InterPro" id="IPR039965">
    <property type="entry name" value="C3H7.08c"/>
</dbReference>
<accession>A0A151GV59</accession>
<dbReference type="PANTHER" id="PTHR40466">
    <property type="entry name" value="EXPRESSED PROTEIN"/>
    <property type="match status" value="1"/>
</dbReference>
<organism evidence="2 3">
    <name type="scientific">Drechmeria coniospora</name>
    <name type="common">Nematophagous fungus</name>
    <name type="synonym">Meria coniospora</name>
    <dbReference type="NCBI Taxonomy" id="98403"/>
    <lineage>
        <taxon>Eukaryota</taxon>
        <taxon>Fungi</taxon>
        <taxon>Dikarya</taxon>
        <taxon>Ascomycota</taxon>
        <taxon>Pezizomycotina</taxon>
        <taxon>Sordariomycetes</taxon>
        <taxon>Hypocreomycetidae</taxon>
        <taxon>Hypocreales</taxon>
        <taxon>Ophiocordycipitaceae</taxon>
        <taxon>Drechmeria</taxon>
    </lineage>
</organism>
<protein>
    <submittedName>
        <fullName evidence="2">Uncharacterized protein</fullName>
    </submittedName>
</protein>
<dbReference type="AlphaFoldDB" id="A0A151GV59"/>